<keyword evidence="4" id="KW-0804">Transcription</keyword>
<evidence type="ECO:0000256" key="4">
    <source>
        <dbReference type="ARBA" id="ARBA00023163"/>
    </source>
</evidence>
<dbReference type="PROSITE" id="PS50043">
    <property type="entry name" value="HTH_LUXR_2"/>
    <property type="match status" value="1"/>
</dbReference>
<dbReference type="RefSeq" id="WP_104968260.1">
    <property type="nucleotide sequence ID" value="NZ_CP025536.1"/>
</dbReference>
<dbReference type="SMART" id="SM00421">
    <property type="entry name" value="HTH_LUXR"/>
    <property type="match status" value="1"/>
</dbReference>
<dbReference type="SMART" id="SM00448">
    <property type="entry name" value="REC"/>
    <property type="match status" value="1"/>
</dbReference>
<dbReference type="GO" id="GO:0006355">
    <property type="term" value="P:regulation of DNA-templated transcription"/>
    <property type="evidence" value="ECO:0007669"/>
    <property type="project" value="InterPro"/>
</dbReference>
<reference evidence="8 9" key="1">
    <citation type="submission" date="2017-12" db="EMBL/GenBank/DDBJ databases">
        <authorList>
            <person name="Hurst M.R.H."/>
        </authorList>
    </citation>
    <scope>NUCLEOTIDE SEQUENCE [LARGE SCALE GENOMIC DNA]</scope>
    <source>
        <strain evidence="8 9">TH11417</strain>
    </source>
</reference>
<evidence type="ECO:0000256" key="1">
    <source>
        <dbReference type="ARBA" id="ARBA00022553"/>
    </source>
</evidence>
<evidence type="ECO:0000313" key="9">
    <source>
        <dbReference type="Proteomes" id="UP000238956"/>
    </source>
</evidence>
<dbReference type="EMBL" id="CP025536">
    <property type="protein sequence ID" value="AUW96938.1"/>
    <property type="molecule type" value="Genomic_DNA"/>
</dbReference>
<dbReference type="Pfam" id="PF00196">
    <property type="entry name" value="GerE"/>
    <property type="match status" value="1"/>
</dbReference>
<keyword evidence="3 8" id="KW-0238">DNA-binding</keyword>
<dbReference type="CDD" id="cd06170">
    <property type="entry name" value="LuxR_C_like"/>
    <property type="match status" value="1"/>
</dbReference>
<dbReference type="OrthoDB" id="9780153at2"/>
<evidence type="ECO:0000259" key="6">
    <source>
        <dbReference type="PROSITE" id="PS50043"/>
    </source>
</evidence>
<dbReference type="InterPro" id="IPR001789">
    <property type="entry name" value="Sig_transdc_resp-reg_receiver"/>
</dbReference>
<dbReference type="GO" id="GO:0000160">
    <property type="term" value="P:phosphorelay signal transduction system"/>
    <property type="evidence" value="ECO:0007669"/>
    <property type="project" value="InterPro"/>
</dbReference>
<sequence>MRLLIAEDQSMLRDAMKQLLLMEDDVDAVFEARDGLEALELLRKELIDVAILDIEMPKMTGLEVLVKARQEVSAKIVIVTTFKRTGYFQKALDHDVDAYVLKDRSTAELMATIHKVLKGQKDYSPELMEGIFHNDNPLSTQEIRVLNLVSQGKSNKEIAQEMFLSNGTVRNYVSSIFNKLSVNSRIEAMSKAKEKGWID</sequence>
<dbReference type="SUPFAM" id="SSF52172">
    <property type="entry name" value="CheY-like"/>
    <property type="match status" value="1"/>
</dbReference>
<dbReference type="Proteomes" id="UP000238956">
    <property type="component" value="Chromosome"/>
</dbReference>
<organism evidence="8 9">
    <name type="scientific">Streptococcus pluranimalium</name>
    <dbReference type="NCBI Taxonomy" id="82348"/>
    <lineage>
        <taxon>Bacteria</taxon>
        <taxon>Bacillati</taxon>
        <taxon>Bacillota</taxon>
        <taxon>Bacilli</taxon>
        <taxon>Lactobacillales</taxon>
        <taxon>Streptococcaceae</taxon>
        <taxon>Streptococcus</taxon>
    </lineage>
</organism>
<dbReference type="PROSITE" id="PS00622">
    <property type="entry name" value="HTH_LUXR_1"/>
    <property type="match status" value="1"/>
</dbReference>
<dbReference type="PRINTS" id="PR00038">
    <property type="entry name" value="HTHLUXR"/>
</dbReference>
<dbReference type="InterPro" id="IPR000792">
    <property type="entry name" value="Tscrpt_reg_LuxR_C"/>
</dbReference>
<protein>
    <submittedName>
        <fullName evidence="8">DNA-binding response regulator</fullName>
    </submittedName>
</protein>
<dbReference type="Gene3D" id="3.40.50.2300">
    <property type="match status" value="1"/>
</dbReference>
<evidence type="ECO:0000313" key="8">
    <source>
        <dbReference type="EMBL" id="AUW96938.1"/>
    </source>
</evidence>
<name>A0A2L0D528_9STRE</name>
<dbReference type="GeneID" id="98393717"/>
<dbReference type="AlphaFoldDB" id="A0A2L0D528"/>
<gene>
    <name evidence="8" type="ORF">C0J00_07315</name>
</gene>
<keyword evidence="2" id="KW-0805">Transcription regulation</keyword>
<feature type="modified residue" description="4-aspartylphosphate" evidence="5">
    <location>
        <position position="53"/>
    </location>
</feature>
<proteinExistence type="predicted"/>
<dbReference type="InterPro" id="IPR011006">
    <property type="entry name" value="CheY-like_superfamily"/>
</dbReference>
<evidence type="ECO:0000256" key="2">
    <source>
        <dbReference type="ARBA" id="ARBA00023015"/>
    </source>
</evidence>
<reference evidence="8 9" key="2">
    <citation type="submission" date="2018-02" db="EMBL/GenBank/DDBJ databases">
        <title>Whole genome sequencing analysis of Streptococcus pluranimalium isolated from cattle infected mastitis in China.</title>
        <authorList>
            <person name="Zhang J.-R."/>
            <person name="Hu G.-Z."/>
        </authorList>
    </citation>
    <scope>NUCLEOTIDE SEQUENCE [LARGE SCALE GENOMIC DNA]</scope>
    <source>
        <strain evidence="8 9">TH11417</strain>
    </source>
</reference>
<evidence type="ECO:0000256" key="5">
    <source>
        <dbReference type="PROSITE-ProRule" id="PRU00169"/>
    </source>
</evidence>
<dbReference type="PANTHER" id="PTHR43214:SF42">
    <property type="entry name" value="TRANSCRIPTIONAL REGULATORY PROTEIN DESR"/>
    <property type="match status" value="1"/>
</dbReference>
<dbReference type="SUPFAM" id="SSF46894">
    <property type="entry name" value="C-terminal effector domain of the bipartite response regulators"/>
    <property type="match status" value="1"/>
</dbReference>
<dbReference type="PANTHER" id="PTHR43214">
    <property type="entry name" value="TWO-COMPONENT RESPONSE REGULATOR"/>
    <property type="match status" value="1"/>
</dbReference>
<keyword evidence="9" id="KW-1185">Reference proteome</keyword>
<accession>A0A2L0D528</accession>
<evidence type="ECO:0000259" key="7">
    <source>
        <dbReference type="PROSITE" id="PS50110"/>
    </source>
</evidence>
<dbReference type="Pfam" id="PF00072">
    <property type="entry name" value="Response_reg"/>
    <property type="match status" value="1"/>
</dbReference>
<dbReference type="InterPro" id="IPR016032">
    <property type="entry name" value="Sig_transdc_resp-reg_C-effctor"/>
</dbReference>
<feature type="domain" description="HTH luxR-type" evidence="6">
    <location>
        <begin position="131"/>
        <end position="196"/>
    </location>
</feature>
<feature type="domain" description="Response regulatory" evidence="7">
    <location>
        <begin position="2"/>
        <end position="117"/>
    </location>
</feature>
<dbReference type="PROSITE" id="PS50110">
    <property type="entry name" value="RESPONSE_REGULATORY"/>
    <property type="match status" value="1"/>
</dbReference>
<keyword evidence="1 5" id="KW-0597">Phosphoprotein</keyword>
<evidence type="ECO:0000256" key="3">
    <source>
        <dbReference type="ARBA" id="ARBA00023125"/>
    </source>
</evidence>
<dbReference type="InterPro" id="IPR039420">
    <property type="entry name" value="WalR-like"/>
</dbReference>
<dbReference type="GO" id="GO:0003677">
    <property type="term" value="F:DNA binding"/>
    <property type="evidence" value="ECO:0007669"/>
    <property type="project" value="UniProtKB-KW"/>
</dbReference>
<dbReference type="KEGG" id="splr:C0J00_07315"/>